<keyword evidence="1" id="KW-0812">Transmembrane</keyword>
<sequence length="139" mass="15518">MLRFSQILICVLLGFLFWAGATAFIHYFPERLADTAGTIAFLTSIPPALLCLWLTRRLANLTSDQFLAGCLIVLAEAMTCDAIALRWFTPLYTPSDSSNRLAAAWLLWSYGISAWAAVLASRYMTLRTTPDLQQPLNKK</sequence>
<feature type="transmembrane region" description="Helical" evidence="1">
    <location>
        <begin position="66"/>
        <end position="89"/>
    </location>
</feature>
<reference evidence="2 3" key="1">
    <citation type="submission" date="2019-07" db="EMBL/GenBank/DDBJ databases">
        <title>Whole genome shotgun sequence of Acetobacter oeni NBRC 105207.</title>
        <authorList>
            <person name="Hosoyama A."/>
            <person name="Uohara A."/>
            <person name="Ohji S."/>
            <person name="Ichikawa N."/>
        </authorList>
    </citation>
    <scope>NUCLEOTIDE SEQUENCE [LARGE SCALE GENOMIC DNA]</scope>
    <source>
        <strain evidence="2 3">NBRC 105207</strain>
    </source>
</reference>
<proteinExistence type="predicted"/>
<keyword evidence="3" id="KW-1185">Reference proteome</keyword>
<comment type="caution">
    <text evidence="2">The sequence shown here is derived from an EMBL/GenBank/DDBJ whole genome shotgun (WGS) entry which is preliminary data.</text>
</comment>
<name>A0A511XHE2_9PROT</name>
<dbReference type="AlphaFoldDB" id="A0A511XHE2"/>
<evidence type="ECO:0000313" key="3">
    <source>
        <dbReference type="Proteomes" id="UP000321746"/>
    </source>
</evidence>
<dbReference type="InterPro" id="IPR020509">
    <property type="entry name" value="Uncharacterised_YnzE"/>
</dbReference>
<dbReference type="EMBL" id="BJYG01000004">
    <property type="protein sequence ID" value="GEN62331.1"/>
    <property type="molecule type" value="Genomic_DNA"/>
</dbReference>
<accession>A0A511XHE2</accession>
<dbReference type="Proteomes" id="UP000321746">
    <property type="component" value="Unassembled WGS sequence"/>
</dbReference>
<organism evidence="2 3">
    <name type="scientific">Acetobacter oeni</name>
    <dbReference type="NCBI Taxonomy" id="304077"/>
    <lineage>
        <taxon>Bacteria</taxon>
        <taxon>Pseudomonadati</taxon>
        <taxon>Pseudomonadota</taxon>
        <taxon>Alphaproteobacteria</taxon>
        <taxon>Acetobacterales</taxon>
        <taxon>Acetobacteraceae</taxon>
        <taxon>Acetobacter</taxon>
    </lineage>
</organism>
<dbReference type="RefSeq" id="WP_173571944.1">
    <property type="nucleotide sequence ID" value="NZ_BJYG01000004.1"/>
</dbReference>
<feature type="transmembrane region" description="Helical" evidence="1">
    <location>
        <begin position="101"/>
        <end position="120"/>
    </location>
</feature>
<keyword evidence="1" id="KW-1133">Transmembrane helix</keyword>
<protein>
    <submittedName>
        <fullName evidence="2">Uncharacterized protein</fullName>
    </submittedName>
</protein>
<evidence type="ECO:0000256" key="1">
    <source>
        <dbReference type="SAM" id="Phobius"/>
    </source>
</evidence>
<dbReference type="Pfam" id="PF17329">
    <property type="entry name" value="DUF5367"/>
    <property type="match status" value="1"/>
</dbReference>
<gene>
    <name evidence="2" type="ORF">AOE01nite_05550</name>
</gene>
<feature type="transmembrane region" description="Helical" evidence="1">
    <location>
        <begin position="33"/>
        <end position="54"/>
    </location>
</feature>
<keyword evidence="1" id="KW-0472">Membrane</keyword>
<evidence type="ECO:0000313" key="2">
    <source>
        <dbReference type="EMBL" id="GEN62331.1"/>
    </source>
</evidence>